<dbReference type="AlphaFoldDB" id="A0A5R9QNR8"/>
<gene>
    <name evidence="6" type="ORF">FAS41_25490</name>
</gene>
<dbReference type="PANTHER" id="PTHR43400:SF10">
    <property type="entry name" value="3-OXOSTEROID 1-DEHYDROGENASE"/>
    <property type="match status" value="1"/>
</dbReference>
<reference evidence="6 7" key="1">
    <citation type="submission" date="2019-04" db="EMBL/GenBank/DDBJ databases">
        <authorList>
            <person name="Li M."/>
        </authorList>
    </citation>
    <scope>NUCLEOTIDE SEQUENCE [LARGE SCALE GENOMIC DNA]</scope>
    <source>
        <strain evidence="6 7">LAM1902</strain>
    </source>
</reference>
<dbReference type="Proteomes" id="UP000306635">
    <property type="component" value="Unassembled WGS sequence"/>
</dbReference>
<dbReference type="OrthoDB" id="9813348at2"/>
<evidence type="ECO:0000256" key="2">
    <source>
        <dbReference type="ARBA" id="ARBA00022630"/>
    </source>
</evidence>
<protein>
    <submittedName>
        <fullName evidence="6">FAD-binding protein</fullName>
    </submittedName>
</protein>
<dbReference type="SUPFAM" id="SSF51905">
    <property type="entry name" value="FAD/NAD(P)-binding domain"/>
    <property type="match status" value="1"/>
</dbReference>
<dbReference type="GO" id="GO:0008202">
    <property type="term" value="P:steroid metabolic process"/>
    <property type="evidence" value="ECO:0007669"/>
    <property type="project" value="UniProtKB-ARBA"/>
</dbReference>
<dbReference type="Gene3D" id="3.50.50.60">
    <property type="entry name" value="FAD/NAD(P)-binding domain"/>
    <property type="match status" value="2"/>
</dbReference>
<comment type="cofactor">
    <cofactor evidence="1">
        <name>FAD</name>
        <dbReference type="ChEBI" id="CHEBI:57692"/>
    </cofactor>
</comment>
<dbReference type="InterPro" id="IPR050315">
    <property type="entry name" value="FAD-oxidoreductase_2"/>
</dbReference>
<keyword evidence="7" id="KW-1185">Reference proteome</keyword>
<dbReference type="InterPro" id="IPR036188">
    <property type="entry name" value="FAD/NAD-bd_sf"/>
</dbReference>
<organism evidence="6 7">
    <name type="scientific">Pseudomonas nicosulfuronedens</name>
    <dbReference type="NCBI Taxonomy" id="2571105"/>
    <lineage>
        <taxon>Bacteria</taxon>
        <taxon>Pseudomonadati</taxon>
        <taxon>Pseudomonadota</taxon>
        <taxon>Gammaproteobacteria</taxon>
        <taxon>Pseudomonadales</taxon>
        <taxon>Pseudomonadaceae</taxon>
        <taxon>Pseudomonas</taxon>
    </lineage>
</organism>
<dbReference type="Pfam" id="PF00890">
    <property type="entry name" value="FAD_binding_2"/>
    <property type="match status" value="1"/>
</dbReference>
<evidence type="ECO:0000256" key="4">
    <source>
        <dbReference type="ARBA" id="ARBA00023002"/>
    </source>
</evidence>
<evidence type="ECO:0000313" key="6">
    <source>
        <dbReference type="EMBL" id="TLX71336.1"/>
    </source>
</evidence>
<keyword evidence="4" id="KW-0560">Oxidoreductase</keyword>
<name>A0A5R9QNR8_9PSED</name>
<dbReference type="InterPro" id="IPR003953">
    <property type="entry name" value="FAD-dep_OxRdtase_2_FAD-bd"/>
</dbReference>
<feature type="domain" description="FAD-dependent oxidoreductase 2 FAD-binding" evidence="5">
    <location>
        <begin position="10"/>
        <end position="548"/>
    </location>
</feature>
<proteinExistence type="predicted"/>
<dbReference type="PANTHER" id="PTHR43400">
    <property type="entry name" value="FUMARATE REDUCTASE"/>
    <property type="match status" value="1"/>
</dbReference>
<dbReference type="InterPro" id="IPR027477">
    <property type="entry name" value="Succ_DH/fumarate_Rdtase_cat_sf"/>
</dbReference>
<accession>A0A5R9QNR8</accession>
<dbReference type="GO" id="GO:0016491">
    <property type="term" value="F:oxidoreductase activity"/>
    <property type="evidence" value="ECO:0007669"/>
    <property type="project" value="UniProtKB-KW"/>
</dbReference>
<dbReference type="EMBL" id="SWDV01000041">
    <property type="protein sequence ID" value="TLX71336.1"/>
    <property type="molecule type" value="Genomic_DNA"/>
</dbReference>
<dbReference type="SUPFAM" id="SSF56425">
    <property type="entry name" value="Succinate dehydrogenase/fumarate reductase flavoprotein, catalytic domain"/>
    <property type="match status" value="1"/>
</dbReference>
<keyword evidence="3" id="KW-0274">FAD</keyword>
<dbReference type="Gene3D" id="3.90.700.10">
    <property type="entry name" value="Succinate dehydrogenase/fumarate reductase flavoprotein, catalytic domain"/>
    <property type="match status" value="1"/>
</dbReference>
<evidence type="ECO:0000313" key="7">
    <source>
        <dbReference type="Proteomes" id="UP000306635"/>
    </source>
</evidence>
<keyword evidence="2" id="KW-0285">Flavoprotein</keyword>
<evidence type="ECO:0000256" key="1">
    <source>
        <dbReference type="ARBA" id="ARBA00001974"/>
    </source>
</evidence>
<dbReference type="NCBIfam" id="NF009478">
    <property type="entry name" value="PRK12844.1"/>
    <property type="match status" value="1"/>
</dbReference>
<sequence>MMSQWDESFDLVIVGSGGGSMCAALKAKELGKRALIVEKLDKVGGSTGYSGGVWWVPNNPVMKRHGVDDSYEKAQQYLQSTVTYEGPSTNPQRREAFLRTGPLMVDFLERAGMAFEYADGWADYYDDRPGGQPRGRSLVAKLFNVRELGEWAGRLSRYQGPAIPANSNEFPTLFLMKRTWAGKLKAMQLGIRMLRQKLSGKEILGGGAAIQGRMLQIALREKLPIWTSTPVEELVVEDGRVSGVVVRHNGRQVRVQALDGVLINTGGFSRNAEMRKRYQPQPSSAQWTNANPGDTGEVIQAAMALGAAVDCMDEAWWVVTSLGPNETLPEGARTAKGEPLPFMHHLDLSLPYSIMVDQDGQRFCDEAGSYMEIGQRMYRRQAETGKAVPSWVVMDSRQRKYYPWGTAMPGQVPKQWLESGYMIKADSLEQLASMCGIDRAGLLDTVERFNGFCTSGVDQDFGRGSRAFDRCHGDPTVSPNPNLGSIEEGPFYAVRMYPGDVGTAGGLVTDEYARVLREDGSCIPGLYATGNATAGVTGRCYPGAGTSIAASFIFGYIAAQHSAGHHKIW</sequence>
<comment type="caution">
    <text evidence="6">The sequence shown here is derived from an EMBL/GenBank/DDBJ whole genome shotgun (WGS) entry which is preliminary data.</text>
</comment>
<evidence type="ECO:0000256" key="3">
    <source>
        <dbReference type="ARBA" id="ARBA00022827"/>
    </source>
</evidence>
<evidence type="ECO:0000259" key="5">
    <source>
        <dbReference type="Pfam" id="PF00890"/>
    </source>
</evidence>